<proteinExistence type="predicted"/>
<sequence length="249" mass="25175">MEKVAAACCGCDPGFVALRADLHYQYPELTPEYLEGVNLIFALACGLEDSGCLSRLQTRTAAAVRRWLQAAQPADDATDGSSAAAPSAPASEAAAPGDEAAPGVKAAEASVGVVQAAPGDEAAPEVEAASESAGGTAQACLDLQVNFGFTCQVGIDRVAASHFPRGSTRPPSDAEVAAAVQALQEGGLPSNRCCAGVAAVVPAGCGCEPAYVAQRAELQFQYPTLTPEYLAGVNLIFALACGLEDTGCL</sequence>
<name>A0A2P6V1S0_9CHLO</name>
<reference evidence="2 3" key="1">
    <citation type="journal article" date="2018" name="Plant J.">
        <title>Genome sequences of Chlorella sorokiniana UTEX 1602 and Micractinium conductrix SAG 241.80: implications to maltose excretion by a green alga.</title>
        <authorList>
            <person name="Arriola M.B."/>
            <person name="Velmurugan N."/>
            <person name="Zhang Y."/>
            <person name="Plunkett M.H."/>
            <person name="Hondzo H."/>
            <person name="Barney B.M."/>
        </authorList>
    </citation>
    <scope>NUCLEOTIDE SEQUENCE [LARGE SCALE GENOMIC DNA]</scope>
    <source>
        <strain evidence="2 3">SAG 241.80</strain>
    </source>
</reference>
<feature type="compositionally biased region" description="Low complexity" evidence="1">
    <location>
        <begin position="73"/>
        <end position="102"/>
    </location>
</feature>
<evidence type="ECO:0000313" key="3">
    <source>
        <dbReference type="Proteomes" id="UP000239649"/>
    </source>
</evidence>
<evidence type="ECO:0000313" key="2">
    <source>
        <dbReference type="EMBL" id="PSC68025.1"/>
    </source>
</evidence>
<keyword evidence="3" id="KW-1185">Reference proteome</keyword>
<comment type="caution">
    <text evidence="2">The sequence shown here is derived from an EMBL/GenBank/DDBJ whole genome shotgun (WGS) entry which is preliminary data.</text>
</comment>
<dbReference type="AlphaFoldDB" id="A0A2P6V1S0"/>
<dbReference type="EMBL" id="LHPF02000043">
    <property type="protein sequence ID" value="PSC68025.1"/>
    <property type="molecule type" value="Genomic_DNA"/>
</dbReference>
<protein>
    <submittedName>
        <fullName evidence="2">Uncharacterized protein</fullName>
    </submittedName>
</protein>
<evidence type="ECO:0000256" key="1">
    <source>
        <dbReference type="SAM" id="MobiDB-lite"/>
    </source>
</evidence>
<feature type="region of interest" description="Disordered" evidence="1">
    <location>
        <begin position="72"/>
        <end position="102"/>
    </location>
</feature>
<gene>
    <name evidence="2" type="ORF">C2E20_8336</name>
</gene>
<organism evidence="2 3">
    <name type="scientific">Micractinium conductrix</name>
    <dbReference type="NCBI Taxonomy" id="554055"/>
    <lineage>
        <taxon>Eukaryota</taxon>
        <taxon>Viridiplantae</taxon>
        <taxon>Chlorophyta</taxon>
        <taxon>core chlorophytes</taxon>
        <taxon>Trebouxiophyceae</taxon>
        <taxon>Chlorellales</taxon>
        <taxon>Chlorellaceae</taxon>
        <taxon>Chlorella clade</taxon>
        <taxon>Micractinium</taxon>
    </lineage>
</organism>
<accession>A0A2P6V1S0</accession>
<dbReference type="Proteomes" id="UP000239649">
    <property type="component" value="Unassembled WGS sequence"/>
</dbReference>